<sequence length="121" mass="13799">MQLIMPSEIQRMLDLLKDQDIYLHLELTSGAYAAHTDVQRHAASTFISNGKIRYSHGAISGRGPYRVGLKMEEGWVFSEGLTHWEDQDQERLILAGHDQDGKLVVSLQLSREPFQYGKEEL</sequence>
<keyword evidence="2" id="KW-1185">Reference proteome</keyword>
<evidence type="ECO:0000313" key="1">
    <source>
        <dbReference type="EMBL" id="MDO7908210.1"/>
    </source>
</evidence>
<dbReference type="Pfam" id="PF08830">
    <property type="entry name" value="DUF1806"/>
    <property type="match status" value="1"/>
</dbReference>
<dbReference type="SUPFAM" id="SSF89442">
    <property type="entry name" value="Hypothetical protein YojF"/>
    <property type="match status" value="1"/>
</dbReference>
<dbReference type="InterPro" id="IPR014934">
    <property type="entry name" value="DUF1806"/>
</dbReference>
<protein>
    <submittedName>
        <fullName evidence="1">YojF family protein</fullName>
    </submittedName>
</protein>
<dbReference type="Gene3D" id="2.70.180.10">
    <property type="entry name" value="Hypothetical protein YojF"/>
    <property type="match status" value="1"/>
</dbReference>
<dbReference type="EMBL" id="JAUQTB010000013">
    <property type="protein sequence ID" value="MDO7908210.1"/>
    <property type="molecule type" value="Genomic_DNA"/>
</dbReference>
<organism evidence="1 2">
    <name type="scientific">Paenibacillus lacisoli</name>
    <dbReference type="NCBI Taxonomy" id="3064525"/>
    <lineage>
        <taxon>Bacteria</taxon>
        <taxon>Bacillati</taxon>
        <taxon>Bacillota</taxon>
        <taxon>Bacilli</taxon>
        <taxon>Bacillales</taxon>
        <taxon>Paenibacillaceae</taxon>
        <taxon>Paenibacillus</taxon>
    </lineage>
</organism>
<name>A0ABT9CG07_9BACL</name>
<accession>A0ABT9CG07</accession>
<dbReference type="InterPro" id="IPR036492">
    <property type="entry name" value="YojF_sf"/>
</dbReference>
<proteinExistence type="predicted"/>
<evidence type="ECO:0000313" key="2">
    <source>
        <dbReference type="Proteomes" id="UP001240171"/>
    </source>
</evidence>
<dbReference type="RefSeq" id="WP_305025434.1">
    <property type="nucleotide sequence ID" value="NZ_JAUQTB010000013.1"/>
</dbReference>
<comment type="caution">
    <text evidence="1">The sequence shown here is derived from an EMBL/GenBank/DDBJ whole genome shotgun (WGS) entry which is preliminary data.</text>
</comment>
<dbReference type="Proteomes" id="UP001240171">
    <property type="component" value="Unassembled WGS sequence"/>
</dbReference>
<reference evidence="1 2" key="1">
    <citation type="submission" date="2023-07" db="EMBL/GenBank/DDBJ databases">
        <title>Paenibacillus sp. JX-17 nov. isolated from soil.</title>
        <authorList>
            <person name="Wan Y."/>
            <person name="Liu B."/>
        </authorList>
    </citation>
    <scope>NUCLEOTIDE SEQUENCE [LARGE SCALE GENOMIC DNA]</scope>
    <source>
        <strain evidence="1 2">JX-17</strain>
    </source>
</reference>
<gene>
    <name evidence="1" type="ORF">Q5741_17545</name>
</gene>